<accession>A0ABX2GX37</accession>
<dbReference type="GO" id="GO:0016740">
    <property type="term" value="F:transferase activity"/>
    <property type="evidence" value="ECO:0007669"/>
    <property type="project" value="UniProtKB-KW"/>
</dbReference>
<keyword evidence="1" id="KW-0472">Membrane</keyword>
<dbReference type="InterPro" id="IPR001640">
    <property type="entry name" value="Lgt"/>
</dbReference>
<keyword evidence="1" id="KW-0812">Transmembrane</keyword>
<gene>
    <name evidence="2" type="ORF">HFM93_03685</name>
</gene>
<reference evidence="2 3" key="1">
    <citation type="journal article" date="2020" name="Cell Host Microbe">
        <title>Functional and Genomic Variation between Human-Derived Isolates of Lachnospiraceae Reveals Inter- and Intra-Species Diversity.</title>
        <authorList>
            <person name="Sorbara M.T."/>
            <person name="Littmann E.R."/>
            <person name="Fontana E."/>
            <person name="Moody T.U."/>
            <person name="Kohout C.E."/>
            <person name="Gjonbalaj M."/>
            <person name="Eaton V."/>
            <person name="Seok R."/>
            <person name="Leiner I.M."/>
            <person name="Pamer E.G."/>
        </authorList>
    </citation>
    <scope>NUCLEOTIDE SEQUENCE [LARGE SCALE GENOMIC DNA]</scope>
    <source>
        <strain evidence="2 3">MSK.14.16</strain>
    </source>
</reference>
<feature type="transmembrane region" description="Helical" evidence="1">
    <location>
        <begin position="164"/>
        <end position="184"/>
    </location>
</feature>
<organism evidence="2 3">
    <name type="scientific">Faecalicatena fissicatena</name>
    <dbReference type="NCBI Taxonomy" id="290055"/>
    <lineage>
        <taxon>Bacteria</taxon>
        <taxon>Bacillati</taxon>
        <taxon>Bacillota</taxon>
        <taxon>Clostridia</taxon>
        <taxon>Lachnospirales</taxon>
        <taxon>Lachnospiraceae</taxon>
        <taxon>Faecalicatena</taxon>
    </lineage>
</organism>
<dbReference type="RefSeq" id="WP_173865896.1">
    <property type="nucleotide sequence ID" value="NZ_JAAWUU010000009.1"/>
</dbReference>
<feature type="transmembrane region" description="Helical" evidence="1">
    <location>
        <begin position="191"/>
        <end position="209"/>
    </location>
</feature>
<keyword evidence="1" id="KW-1133">Transmembrane helix</keyword>
<sequence length="247" mass="28379">MLQTIGTMDSYYFFINLGSVLGSILVLILFYQKNHSFQKTAAVYLLALAVLEAGMFAGRLVRGFSYGEEWNLFQIITQPNGNHFIGRVLFVMWCFPVLYRVIFRKEKWLEYLDLLCIFLAFQHIFNRIACLCEGCCMGKPYSGIFAFQYHVDGKTGAGFSYPVYPTQIFEILCMIFLLVLLFVLRARKKHLADVFCMGFAVCIFLSEFMMDQTGVLLIVGLSVIQYAAVLLFVTGIWIHRRAARQHI</sequence>
<keyword evidence="2" id="KW-0808">Transferase</keyword>
<feature type="transmembrane region" description="Helical" evidence="1">
    <location>
        <begin position="12"/>
        <end position="31"/>
    </location>
</feature>
<feature type="transmembrane region" description="Helical" evidence="1">
    <location>
        <begin position="43"/>
        <end position="64"/>
    </location>
</feature>
<feature type="transmembrane region" description="Helical" evidence="1">
    <location>
        <begin position="215"/>
        <end position="238"/>
    </location>
</feature>
<evidence type="ECO:0000313" key="2">
    <source>
        <dbReference type="EMBL" id="NSG29396.1"/>
    </source>
</evidence>
<feature type="transmembrane region" description="Helical" evidence="1">
    <location>
        <begin position="84"/>
        <end position="101"/>
    </location>
</feature>
<dbReference type="Pfam" id="PF01790">
    <property type="entry name" value="LGT"/>
    <property type="match status" value="1"/>
</dbReference>
<keyword evidence="3" id="KW-1185">Reference proteome</keyword>
<protein>
    <submittedName>
        <fullName evidence="2">Prolipoprotein diacylglyceryl transferase</fullName>
    </submittedName>
</protein>
<evidence type="ECO:0000256" key="1">
    <source>
        <dbReference type="SAM" id="Phobius"/>
    </source>
</evidence>
<dbReference type="Proteomes" id="UP000821846">
    <property type="component" value="Unassembled WGS sequence"/>
</dbReference>
<evidence type="ECO:0000313" key="3">
    <source>
        <dbReference type="Proteomes" id="UP000821846"/>
    </source>
</evidence>
<name>A0ABX2GX37_9FIRM</name>
<dbReference type="EMBL" id="JAAWUZ010000008">
    <property type="protein sequence ID" value="NSG29396.1"/>
    <property type="molecule type" value="Genomic_DNA"/>
</dbReference>
<comment type="caution">
    <text evidence="2">The sequence shown here is derived from an EMBL/GenBank/DDBJ whole genome shotgun (WGS) entry which is preliminary data.</text>
</comment>
<proteinExistence type="predicted"/>